<comment type="caution">
    <text evidence="1">The sequence shown here is derived from an EMBL/GenBank/DDBJ whole genome shotgun (WGS) entry which is preliminary data.</text>
</comment>
<proteinExistence type="predicted"/>
<keyword evidence="2" id="KW-1185">Reference proteome</keyword>
<evidence type="ECO:0000313" key="1">
    <source>
        <dbReference type="EMBL" id="CAJ1379028.1"/>
    </source>
</evidence>
<protein>
    <submittedName>
        <fullName evidence="1">Uncharacterized protein</fullName>
    </submittedName>
</protein>
<dbReference type="AlphaFoldDB" id="A0AA36I0Z8"/>
<organism evidence="1 2">
    <name type="scientific">Effrenium voratum</name>
    <dbReference type="NCBI Taxonomy" id="2562239"/>
    <lineage>
        <taxon>Eukaryota</taxon>
        <taxon>Sar</taxon>
        <taxon>Alveolata</taxon>
        <taxon>Dinophyceae</taxon>
        <taxon>Suessiales</taxon>
        <taxon>Symbiodiniaceae</taxon>
        <taxon>Effrenium</taxon>
    </lineage>
</organism>
<name>A0AA36I0Z8_9DINO</name>
<gene>
    <name evidence="1" type="ORF">EVOR1521_LOCUS7393</name>
</gene>
<dbReference type="EMBL" id="CAUJNA010000591">
    <property type="protein sequence ID" value="CAJ1379028.1"/>
    <property type="molecule type" value="Genomic_DNA"/>
</dbReference>
<evidence type="ECO:0000313" key="2">
    <source>
        <dbReference type="Proteomes" id="UP001178507"/>
    </source>
</evidence>
<sequence>MPDPALALPIALAKITPMAPLAADALHQAIDEQFNIYSDQRDSLFQNAKDTIIAARSALAQAEPEVTEQGVGFLGVFGAFMDFTNQYFNCFKDKKLQRQE</sequence>
<dbReference type="Proteomes" id="UP001178507">
    <property type="component" value="Unassembled WGS sequence"/>
</dbReference>
<reference evidence="1" key="1">
    <citation type="submission" date="2023-08" db="EMBL/GenBank/DDBJ databases">
        <authorList>
            <person name="Chen Y."/>
            <person name="Shah S."/>
            <person name="Dougan E. K."/>
            <person name="Thang M."/>
            <person name="Chan C."/>
        </authorList>
    </citation>
    <scope>NUCLEOTIDE SEQUENCE</scope>
</reference>
<accession>A0AA36I0Z8</accession>